<sequence>MTLQIRYSHLILNCLEHFPFASIDMVQQHRMVFISLSFPLIHTVFLTCTCTIRQSNQAVLVTLYLTPATMFVRVSINVLKTEYDKNYGYYVSGHAGTMSCHQYIPSVASQSSQCITCLLSKEYKVSPDDEPLLGDAAQFVIMPPLQFELASVPSESGITNDIRKGQARNQRELMTHAYWEFFVQGKQLQFPIPFKKTFYSIAKPFQGRVSNMNIIIVAVAFENTVTAFWMNPCVLAARILRDGLLNDDILKKVSQRYPAPNRFSWNISACENSRNSTRIGERLARRRHPPVGPPRQKVGNAWNGGTRHPSGHPSSVVSCTMEFHAVTVTARLAHFSFTSSIRCSLQSSSARQGFLPWLLSLVSVHSSELSALEMHQVSIKRNQRYFEPSWAA</sequence>
<keyword evidence="3" id="KW-1185">Reference proteome</keyword>
<evidence type="ECO:0000256" key="1">
    <source>
        <dbReference type="SAM" id="MobiDB-lite"/>
    </source>
</evidence>
<reference evidence="2 3" key="1">
    <citation type="submission" date="2015-01" db="EMBL/GenBank/DDBJ databases">
        <title>Evolution of Trichinella species and genotypes.</title>
        <authorList>
            <person name="Korhonen P.K."/>
            <person name="Edoardo P."/>
            <person name="Giuseppe L.R."/>
            <person name="Gasser R.B."/>
        </authorList>
    </citation>
    <scope>NUCLEOTIDE SEQUENCE [LARGE SCALE GENOMIC DNA]</scope>
    <source>
        <strain evidence="2">ISS37</strain>
    </source>
</reference>
<name>A0A0V0RI44_9BILA</name>
<dbReference type="OrthoDB" id="6417777at2759"/>
<feature type="region of interest" description="Disordered" evidence="1">
    <location>
        <begin position="286"/>
        <end position="309"/>
    </location>
</feature>
<protein>
    <submittedName>
        <fullName evidence="2">Uncharacterized protein</fullName>
    </submittedName>
</protein>
<dbReference type="AlphaFoldDB" id="A0A0V0RI44"/>
<organism evidence="2 3">
    <name type="scientific">Trichinella nelsoni</name>
    <dbReference type="NCBI Taxonomy" id="6336"/>
    <lineage>
        <taxon>Eukaryota</taxon>
        <taxon>Metazoa</taxon>
        <taxon>Ecdysozoa</taxon>
        <taxon>Nematoda</taxon>
        <taxon>Enoplea</taxon>
        <taxon>Dorylaimia</taxon>
        <taxon>Trichinellida</taxon>
        <taxon>Trichinellidae</taxon>
        <taxon>Trichinella</taxon>
    </lineage>
</organism>
<comment type="caution">
    <text evidence="2">The sequence shown here is derived from an EMBL/GenBank/DDBJ whole genome shotgun (WGS) entry which is preliminary data.</text>
</comment>
<proteinExistence type="predicted"/>
<evidence type="ECO:0000313" key="2">
    <source>
        <dbReference type="EMBL" id="KRX14180.1"/>
    </source>
</evidence>
<gene>
    <name evidence="2" type="ORF">T07_2315</name>
</gene>
<dbReference type="Proteomes" id="UP000054630">
    <property type="component" value="Unassembled WGS sequence"/>
</dbReference>
<evidence type="ECO:0000313" key="3">
    <source>
        <dbReference type="Proteomes" id="UP000054630"/>
    </source>
</evidence>
<dbReference type="EMBL" id="JYDL01000169">
    <property type="protein sequence ID" value="KRX14180.1"/>
    <property type="molecule type" value="Genomic_DNA"/>
</dbReference>
<accession>A0A0V0RI44</accession>